<accession>A0A0D0C7G2</accession>
<dbReference type="Proteomes" id="UP000053593">
    <property type="component" value="Unassembled WGS sequence"/>
</dbReference>
<reference evidence="1 2" key="1">
    <citation type="submission" date="2014-04" db="EMBL/GenBank/DDBJ databases">
        <title>Evolutionary Origins and Diversification of the Mycorrhizal Mutualists.</title>
        <authorList>
            <consortium name="DOE Joint Genome Institute"/>
            <consortium name="Mycorrhizal Genomics Consortium"/>
            <person name="Kohler A."/>
            <person name="Kuo A."/>
            <person name="Nagy L.G."/>
            <person name="Floudas D."/>
            <person name="Copeland A."/>
            <person name="Barry K.W."/>
            <person name="Cichocki N."/>
            <person name="Veneault-Fourrey C."/>
            <person name="LaButti K."/>
            <person name="Lindquist E.A."/>
            <person name="Lipzen A."/>
            <person name="Lundell T."/>
            <person name="Morin E."/>
            <person name="Murat C."/>
            <person name="Riley R."/>
            <person name="Ohm R."/>
            <person name="Sun H."/>
            <person name="Tunlid A."/>
            <person name="Henrissat B."/>
            <person name="Grigoriev I.V."/>
            <person name="Hibbett D.S."/>
            <person name="Martin F."/>
        </authorList>
    </citation>
    <scope>NUCLEOTIDE SEQUENCE [LARGE SCALE GENOMIC DNA]</scope>
    <source>
        <strain evidence="1 2">FD-317 M1</strain>
    </source>
</reference>
<evidence type="ECO:0000313" key="1">
    <source>
        <dbReference type="EMBL" id="KIK50703.1"/>
    </source>
</evidence>
<gene>
    <name evidence="1" type="ORF">GYMLUDRAFT_252741</name>
</gene>
<dbReference type="AlphaFoldDB" id="A0A0D0C7G2"/>
<protein>
    <submittedName>
        <fullName evidence="1">Unplaced genomic scaffold GYMLUscaffold_140, whole genome shotgun sequence</fullName>
    </submittedName>
</protein>
<dbReference type="EMBL" id="KN834888">
    <property type="protein sequence ID" value="KIK50703.1"/>
    <property type="molecule type" value="Genomic_DNA"/>
</dbReference>
<sequence length="147" mass="16586">MPTTNLPIFSGDDIFLPDLHCISYDPNEVNGWTITNSIASPKTVWHKDDTFMVQLLHHSVALTKGWNVPILPDYLPIAATINLVTLDMLKFQLMTMCKDNVTPFHGEGHISYSCLWSKDEYESEAFQLFDAQLISDAGKTYPHPTSL</sequence>
<dbReference type="HOGENOM" id="CLU_1768286_0_0_1"/>
<keyword evidence="2" id="KW-1185">Reference proteome</keyword>
<name>A0A0D0C7G2_9AGAR</name>
<evidence type="ECO:0000313" key="2">
    <source>
        <dbReference type="Proteomes" id="UP000053593"/>
    </source>
</evidence>
<organism evidence="1 2">
    <name type="scientific">Collybiopsis luxurians FD-317 M1</name>
    <dbReference type="NCBI Taxonomy" id="944289"/>
    <lineage>
        <taxon>Eukaryota</taxon>
        <taxon>Fungi</taxon>
        <taxon>Dikarya</taxon>
        <taxon>Basidiomycota</taxon>
        <taxon>Agaricomycotina</taxon>
        <taxon>Agaricomycetes</taxon>
        <taxon>Agaricomycetidae</taxon>
        <taxon>Agaricales</taxon>
        <taxon>Marasmiineae</taxon>
        <taxon>Omphalotaceae</taxon>
        <taxon>Collybiopsis</taxon>
        <taxon>Collybiopsis luxurians</taxon>
    </lineage>
</organism>
<proteinExistence type="predicted"/>